<dbReference type="EMBL" id="CP148074">
    <property type="protein sequence ID" value="WXL24532.1"/>
    <property type="molecule type" value="Genomic_DNA"/>
</dbReference>
<feature type="domain" description="MucB/RseB N-terminal" evidence="6">
    <location>
        <begin position="25"/>
        <end position="189"/>
    </location>
</feature>
<dbReference type="PIRSF" id="PIRSF005427">
    <property type="entry name" value="RseB"/>
    <property type="match status" value="1"/>
</dbReference>
<dbReference type="InterPro" id="IPR033436">
    <property type="entry name" value="MucB/RseB_C"/>
</dbReference>
<dbReference type="Proteomes" id="UP001476583">
    <property type="component" value="Chromosome"/>
</dbReference>
<keyword evidence="3 5" id="KW-0732">Signal</keyword>
<comment type="subcellular location">
    <subcellularLocation>
        <location evidence="1">Periplasm</location>
    </subcellularLocation>
</comment>
<feature type="domain" description="MucB/RseB C-terminal" evidence="7">
    <location>
        <begin position="210"/>
        <end position="308"/>
    </location>
</feature>
<dbReference type="InterPro" id="IPR033434">
    <property type="entry name" value="MucB/RseB_N"/>
</dbReference>
<name>A0ABZ2RD41_ECTME</name>
<evidence type="ECO:0000256" key="4">
    <source>
        <dbReference type="ARBA" id="ARBA00022764"/>
    </source>
</evidence>
<proteinExistence type="inferred from homology"/>
<evidence type="ECO:0000313" key="8">
    <source>
        <dbReference type="EMBL" id="WXL24532.1"/>
    </source>
</evidence>
<evidence type="ECO:0000259" key="7">
    <source>
        <dbReference type="Pfam" id="PF17188"/>
    </source>
</evidence>
<dbReference type="PANTHER" id="PTHR38782">
    <property type="match status" value="1"/>
</dbReference>
<dbReference type="InterPro" id="IPR005588">
    <property type="entry name" value="MucB_RseB"/>
</dbReference>
<sequence>MRFIPFSVVLVAASWLSQPASAADGQDLLQRLNDAQRKQSFHGTFVYDSNGAFSTHGIWSLVGDDGHARLRLLQLDGAEQEVLRVDGQVECASGEMGDELSKSQLWSARQLDPKQLNEWYELIVLGDSRVAGRPTTVLALVPRDQNRYGLKLHLDRQTGLPLKSLLVNQKGQLLERFQFTRLHLEAPTSAALEPGAGCRPVQDTKQPVAQASEWITEWLPPGFVLSSTSQRLSPVSDEPVACQVYGDGLASFSIFVEPLKGAVAGDFRTQLGPTAAVSRRVQTADGDVMVTVVGEIPVAAAERVASSLKIPRGSE</sequence>
<protein>
    <submittedName>
        <fullName evidence="8">MucB/RseB C-terminal domain-containing protein</fullName>
    </submittedName>
</protein>
<keyword evidence="4" id="KW-0574">Periplasm</keyword>
<dbReference type="Pfam" id="PF03888">
    <property type="entry name" value="MucB_RseB"/>
    <property type="match status" value="1"/>
</dbReference>
<evidence type="ECO:0000256" key="1">
    <source>
        <dbReference type="ARBA" id="ARBA00004418"/>
    </source>
</evidence>
<dbReference type="Gene3D" id="2.50.20.10">
    <property type="entry name" value="Lipoprotein localisation LolA/LolB/LppX"/>
    <property type="match status" value="1"/>
</dbReference>
<evidence type="ECO:0000256" key="5">
    <source>
        <dbReference type="SAM" id="SignalP"/>
    </source>
</evidence>
<gene>
    <name evidence="8" type="ORF">WG219_14540</name>
</gene>
<dbReference type="PANTHER" id="PTHR38782:SF1">
    <property type="entry name" value="SIGMA-E FACTOR REGULATORY PROTEIN RSEB"/>
    <property type="match status" value="1"/>
</dbReference>
<dbReference type="InterPro" id="IPR038484">
    <property type="entry name" value="MucB/RseB_C_sf"/>
</dbReference>
<organism evidence="8 9">
    <name type="scientific">Ectopseudomonas mendocina</name>
    <name type="common">Pseudomonas mendocina</name>
    <dbReference type="NCBI Taxonomy" id="300"/>
    <lineage>
        <taxon>Bacteria</taxon>
        <taxon>Pseudomonadati</taxon>
        <taxon>Pseudomonadota</taxon>
        <taxon>Gammaproteobacteria</taxon>
        <taxon>Pseudomonadales</taxon>
        <taxon>Pseudomonadaceae</taxon>
        <taxon>Ectopseudomonas</taxon>
    </lineage>
</organism>
<accession>A0ABZ2RD41</accession>
<evidence type="ECO:0000256" key="2">
    <source>
        <dbReference type="ARBA" id="ARBA00008150"/>
    </source>
</evidence>
<evidence type="ECO:0000256" key="3">
    <source>
        <dbReference type="ARBA" id="ARBA00022729"/>
    </source>
</evidence>
<comment type="similarity">
    <text evidence="2">Belongs to the RseB family.</text>
</comment>
<dbReference type="Pfam" id="PF17188">
    <property type="entry name" value="MucB_RseB_C"/>
    <property type="match status" value="1"/>
</dbReference>
<evidence type="ECO:0000259" key="6">
    <source>
        <dbReference type="Pfam" id="PF03888"/>
    </source>
</evidence>
<keyword evidence="9" id="KW-1185">Reference proteome</keyword>
<reference evidence="8 9" key="1">
    <citation type="submission" date="2024-03" db="EMBL/GenBank/DDBJ databases">
        <title>Complete genome of BD2.</title>
        <authorList>
            <person name="Cao G."/>
        </authorList>
    </citation>
    <scope>NUCLEOTIDE SEQUENCE [LARGE SCALE GENOMIC DNA]</scope>
    <source>
        <strain evidence="8 9">BD2</strain>
    </source>
</reference>
<evidence type="ECO:0000313" key="9">
    <source>
        <dbReference type="Proteomes" id="UP001476583"/>
    </source>
</evidence>
<feature type="chain" id="PRO_5046960769" evidence="5">
    <location>
        <begin position="23"/>
        <end position="315"/>
    </location>
</feature>
<feature type="signal peptide" evidence="5">
    <location>
        <begin position="1"/>
        <end position="22"/>
    </location>
</feature>
<dbReference type="CDD" id="cd16327">
    <property type="entry name" value="RseB"/>
    <property type="match status" value="1"/>
</dbReference>
<dbReference type="Gene3D" id="3.30.200.100">
    <property type="entry name" value="MucB/RseB, C-terminal domain"/>
    <property type="match status" value="1"/>
</dbReference>